<proteinExistence type="predicted"/>
<dbReference type="InterPro" id="IPR000524">
    <property type="entry name" value="Tscrpt_reg_HTH_GntR"/>
</dbReference>
<gene>
    <name evidence="6" type="ORF">H9Y04_40655</name>
</gene>
<organism evidence="6 7">
    <name type="scientific">Streptomyces polyasparticus</name>
    <dbReference type="NCBI Taxonomy" id="2767826"/>
    <lineage>
        <taxon>Bacteria</taxon>
        <taxon>Bacillati</taxon>
        <taxon>Actinomycetota</taxon>
        <taxon>Actinomycetes</taxon>
        <taxon>Kitasatosporales</taxon>
        <taxon>Streptomycetaceae</taxon>
        <taxon>Streptomyces</taxon>
    </lineage>
</organism>
<evidence type="ECO:0000256" key="1">
    <source>
        <dbReference type="ARBA" id="ARBA00023015"/>
    </source>
</evidence>
<dbReference type="SUPFAM" id="SSF46785">
    <property type="entry name" value="Winged helix' DNA-binding domain"/>
    <property type="match status" value="1"/>
</dbReference>
<name>A0ABR7SX10_9ACTN</name>
<dbReference type="Gene3D" id="1.10.10.10">
    <property type="entry name" value="Winged helix-like DNA-binding domain superfamily/Winged helix DNA-binding domain"/>
    <property type="match status" value="1"/>
</dbReference>
<sequence>MNHPHRATAPHALTPQRPVRESGGLLAASRLQAASGEDPPRYQLIAEDLLAHLTAPLPARAVPAVSEIARRYRIPYATAQFVRRAVLTRLRPAADCATSGTAAASRHAWQRVADDLSHRIRTGQLTGTLPTRPELAAQYQVSVDTVSKAAHALTDAGLLAPASARGTRVLPQPVHTAQRKDTPR</sequence>
<keyword evidence="3" id="KW-0804">Transcription</keyword>
<feature type="domain" description="HTH gntR-type" evidence="5">
    <location>
        <begin position="112"/>
        <end position="169"/>
    </location>
</feature>
<evidence type="ECO:0000256" key="3">
    <source>
        <dbReference type="ARBA" id="ARBA00023163"/>
    </source>
</evidence>
<dbReference type="Pfam" id="PF00392">
    <property type="entry name" value="GntR"/>
    <property type="match status" value="1"/>
</dbReference>
<dbReference type="Proteomes" id="UP000642284">
    <property type="component" value="Unassembled WGS sequence"/>
</dbReference>
<evidence type="ECO:0000256" key="4">
    <source>
        <dbReference type="SAM" id="MobiDB-lite"/>
    </source>
</evidence>
<feature type="region of interest" description="Disordered" evidence="4">
    <location>
        <begin position="1"/>
        <end position="20"/>
    </location>
</feature>
<dbReference type="PANTHER" id="PTHR44846:SF17">
    <property type="entry name" value="GNTR-FAMILY TRANSCRIPTIONAL REGULATOR"/>
    <property type="match status" value="1"/>
</dbReference>
<evidence type="ECO:0000313" key="7">
    <source>
        <dbReference type="Proteomes" id="UP000642284"/>
    </source>
</evidence>
<comment type="caution">
    <text evidence="6">The sequence shown here is derived from an EMBL/GenBank/DDBJ whole genome shotgun (WGS) entry which is preliminary data.</text>
</comment>
<keyword evidence="7" id="KW-1185">Reference proteome</keyword>
<evidence type="ECO:0000313" key="6">
    <source>
        <dbReference type="EMBL" id="MBC9718858.1"/>
    </source>
</evidence>
<dbReference type="RefSeq" id="WP_187819287.1">
    <property type="nucleotide sequence ID" value="NZ_JACTVJ010000030.1"/>
</dbReference>
<accession>A0ABR7SX10</accession>
<evidence type="ECO:0000259" key="5">
    <source>
        <dbReference type="SMART" id="SM00345"/>
    </source>
</evidence>
<dbReference type="InterPro" id="IPR036390">
    <property type="entry name" value="WH_DNA-bd_sf"/>
</dbReference>
<evidence type="ECO:0000256" key="2">
    <source>
        <dbReference type="ARBA" id="ARBA00023125"/>
    </source>
</evidence>
<keyword evidence="1" id="KW-0805">Transcription regulation</keyword>
<dbReference type="InterPro" id="IPR036388">
    <property type="entry name" value="WH-like_DNA-bd_sf"/>
</dbReference>
<reference evidence="6 7" key="1">
    <citation type="submission" date="2020-08" db="EMBL/GenBank/DDBJ databases">
        <title>Genemic of Streptomyces polyaspartic.</title>
        <authorList>
            <person name="Liu W."/>
        </authorList>
    </citation>
    <scope>NUCLEOTIDE SEQUENCE [LARGE SCALE GENOMIC DNA]</scope>
    <source>
        <strain evidence="6 7">TRM66268-LWL</strain>
    </source>
</reference>
<protein>
    <submittedName>
        <fullName evidence="6">GntR family transcriptional regulator</fullName>
    </submittedName>
</protein>
<dbReference type="SMART" id="SM00345">
    <property type="entry name" value="HTH_GNTR"/>
    <property type="match status" value="1"/>
</dbReference>
<dbReference type="InterPro" id="IPR050679">
    <property type="entry name" value="Bact_HTH_transcr_reg"/>
</dbReference>
<keyword evidence="2" id="KW-0238">DNA-binding</keyword>
<dbReference type="EMBL" id="JACTVJ010000030">
    <property type="protein sequence ID" value="MBC9718858.1"/>
    <property type="molecule type" value="Genomic_DNA"/>
</dbReference>
<dbReference type="PANTHER" id="PTHR44846">
    <property type="entry name" value="MANNOSYL-D-GLYCERATE TRANSPORT/METABOLISM SYSTEM REPRESSOR MNGR-RELATED"/>
    <property type="match status" value="1"/>
</dbReference>